<evidence type="ECO:0000313" key="6">
    <source>
        <dbReference type="EMBL" id="HGB36107.1"/>
    </source>
</evidence>
<feature type="transmembrane region" description="Helical" evidence="5">
    <location>
        <begin position="171"/>
        <end position="193"/>
    </location>
</feature>
<dbReference type="PANTHER" id="PTHR43701:SF2">
    <property type="entry name" value="MEMBRANE TRANSPORTER PROTEIN YJNA-RELATED"/>
    <property type="match status" value="1"/>
</dbReference>
<feature type="transmembrane region" description="Helical" evidence="5">
    <location>
        <begin position="200"/>
        <end position="218"/>
    </location>
</feature>
<feature type="transmembrane region" description="Helical" evidence="5">
    <location>
        <begin position="98"/>
        <end position="119"/>
    </location>
</feature>
<feature type="transmembrane region" description="Helical" evidence="5">
    <location>
        <begin position="67"/>
        <end position="86"/>
    </location>
</feature>
<dbReference type="PANTHER" id="PTHR43701">
    <property type="entry name" value="MEMBRANE TRANSPORTER PROTEIN MJ0441-RELATED"/>
    <property type="match status" value="1"/>
</dbReference>
<reference evidence="6" key="1">
    <citation type="journal article" date="2020" name="mSystems">
        <title>Genome- and Community-Level Interaction Insights into Carbon Utilization and Element Cycling Functions of Hydrothermarchaeota in Hydrothermal Sediment.</title>
        <authorList>
            <person name="Zhou Z."/>
            <person name="Liu Y."/>
            <person name="Xu W."/>
            <person name="Pan J."/>
            <person name="Luo Z.H."/>
            <person name="Li M."/>
        </authorList>
    </citation>
    <scope>NUCLEOTIDE SEQUENCE [LARGE SCALE GENOMIC DNA]</scope>
    <source>
        <strain evidence="6">SpSt-754</strain>
    </source>
</reference>
<feature type="transmembrane region" description="Helical" evidence="5">
    <location>
        <begin position="230"/>
        <end position="248"/>
    </location>
</feature>
<comment type="subcellular location">
    <subcellularLocation>
        <location evidence="5">Cell membrane</location>
        <topology evidence="5">Multi-pass membrane protein</topology>
    </subcellularLocation>
    <subcellularLocation>
        <location evidence="1">Membrane</location>
        <topology evidence="1">Multi-pass membrane protein</topology>
    </subcellularLocation>
</comment>
<protein>
    <recommendedName>
        <fullName evidence="5">Probable membrane transporter protein</fullName>
    </recommendedName>
</protein>
<evidence type="ECO:0000256" key="4">
    <source>
        <dbReference type="ARBA" id="ARBA00023136"/>
    </source>
</evidence>
<dbReference type="AlphaFoldDB" id="A0A7V3KNT0"/>
<organism evidence="6">
    <name type="scientific">candidate division WOR-3 bacterium</name>
    <dbReference type="NCBI Taxonomy" id="2052148"/>
    <lineage>
        <taxon>Bacteria</taxon>
        <taxon>Bacteria division WOR-3</taxon>
    </lineage>
</organism>
<comment type="caution">
    <text evidence="6">The sequence shown here is derived from an EMBL/GenBank/DDBJ whole genome shotgun (WGS) entry which is preliminary data.</text>
</comment>
<dbReference type="EMBL" id="DTGD01000158">
    <property type="protein sequence ID" value="HGB36107.1"/>
    <property type="molecule type" value="Genomic_DNA"/>
</dbReference>
<comment type="similarity">
    <text evidence="5">Belongs to the 4-toluene sulfonate uptake permease (TSUP) (TC 2.A.102) family.</text>
</comment>
<evidence type="ECO:0000256" key="5">
    <source>
        <dbReference type="RuleBase" id="RU363041"/>
    </source>
</evidence>
<feature type="transmembrane region" description="Helical" evidence="5">
    <location>
        <begin position="40"/>
        <end position="60"/>
    </location>
</feature>
<evidence type="ECO:0000256" key="3">
    <source>
        <dbReference type="ARBA" id="ARBA00022989"/>
    </source>
</evidence>
<dbReference type="InterPro" id="IPR051598">
    <property type="entry name" value="TSUP/Inactive_protease-like"/>
</dbReference>
<name>A0A7V3KNT0_UNCW3</name>
<evidence type="ECO:0000256" key="2">
    <source>
        <dbReference type="ARBA" id="ARBA00022692"/>
    </source>
</evidence>
<feature type="transmembrane region" description="Helical" evidence="5">
    <location>
        <begin position="131"/>
        <end position="151"/>
    </location>
</feature>
<dbReference type="GO" id="GO:0005886">
    <property type="term" value="C:plasma membrane"/>
    <property type="evidence" value="ECO:0007669"/>
    <property type="project" value="UniProtKB-SubCell"/>
</dbReference>
<dbReference type="Pfam" id="PF01925">
    <property type="entry name" value="TauE"/>
    <property type="match status" value="1"/>
</dbReference>
<keyword evidence="3 5" id="KW-1133">Transmembrane helix</keyword>
<evidence type="ECO:0000256" key="1">
    <source>
        <dbReference type="ARBA" id="ARBA00004141"/>
    </source>
</evidence>
<accession>A0A7V3KNT0</accession>
<gene>
    <name evidence="6" type="ORF">ENV38_04305</name>
</gene>
<proteinExistence type="inferred from homology"/>
<dbReference type="InterPro" id="IPR002781">
    <property type="entry name" value="TM_pro_TauE-like"/>
</dbReference>
<sequence>MVTYVIAGIVTFMFTTVLTIAGVGAAFILIPVFLALGIPLLTAMSTALLLNSIAMIFASVSYAREKLIVFKTALPILIVATALSPLGASTAEHLPRNMLLWLFVGFLVFAGSMMLFYKAKERQIETSTKQLVGYGIGVGSIAGYLGGLLGVGGGNFIVPILVWLGFNTKKASATTAFIVIFSSLAGFLGHAALGNMKFPLLAICALGSVSGALLGAHLLKEKLSGKQIKIVIGLMLYLIAAKMIWDLLR</sequence>
<feature type="transmembrane region" description="Helical" evidence="5">
    <location>
        <begin position="12"/>
        <end position="34"/>
    </location>
</feature>
<keyword evidence="5" id="KW-1003">Cell membrane</keyword>
<keyword evidence="2 5" id="KW-0812">Transmembrane</keyword>
<keyword evidence="4 5" id="KW-0472">Membrane</keyword>